<evidence type="ECO:0000256" key="1">
    <source>
        <dbReference type="SAM" id="SignalP"/>
    </source>
</evidence>
<evidence type="ECO:0000313" key="3">
    <source>
        <dbReference type="Proteomes" id="UP000501812"/>
    </source>
</evidence>
<evidence type="ECO:0000313" key="2">
    <source>
        <dbReference type="EMBL" id="QJE96689.1"/>
    </source>
</evidence>
<keyword evidence="3" id="KW-1185">Reference proteome</keyword>
<dbReference type="EMBL" id="CP051774">
    <property type="protein sequence ID" value="QJE96689.1"/>
    <property type="molecule type" value="Genomic_DNA"/>
</dbReference>
<dbReference type="KEGG" id="luo:HHL09_13155"/>
<feature type="signal peptide" evidence="1">
    <location>
        <begin position="1"/>
        <end position="22"/>
    </location>
</feature>
<proteinExistence type="predicted"/>
<dbReference type="RefSeq" id="WP_169455090.1">
    <property type="nucleotide sequence ID" value="NZ_CP051774.1"/>
</dbReference>
<organism evidence="2 3">
    <name type="scientific">Luteolibacter luteus</name>
    <dbReference type="NCBI Taxonomy" id="2728835"/>
    <lineage>
        <taxon>Bacteria</taxon>
        <taxon>Pseudomonadati</taxon>
        <taxon>Verrucomicrobiota</taxon>
        <taxon>Verrucomicrobiia</taxon>
        <taxon>Verrucomicrobiales</taxon>
        <taxon>Verrucomicrobiaceae</taxon>
        <taxon>Luteolibacter</taxon>
    </lineage>
</organism>
<keyword evidence="1" id="KW-0732">Signal</keyword>
<sequence length="120" mass="13040">MNLLRSLLALVFAIVIANPACCCTVKKVDEPVKTSHCCGGTKQEKKQAPEHCLCAAKNPKLQEDPPVIPAFTALELPPILPSFGELIVPEVPAREVAAVDFHHDAGPPLRRLALLQRFLI</sequence>
<name>A0A858RJV9_9BACT</name>
<feature type="chain" id="PRO_5032460233" evidence="1">
    <location>
        <begin position="23"/>
        <end position="120"/>
    </location>
</feature>
<protein>
    <submittedName>
        <fullName evidence="2">Uncharacterized protein</fullName>
    </submittedName>
</protein>
<accession>A0A858RJV9</accession>
<reference evidence="2 3" key="1">
    <citation type="submission" date="2020-04" db="EMBL/GenBank/DDBJ databases">
        <title>Luteolibacter sp. G-1-1-1 isolated from soil.</title>
        <authorList>
            <person name="Dahal R.H."/>
        </authorList>
    </citation>
    <scope>NUCLEOTIDE SEQUENCE [LARGE SCALE GENOMIC DNA]</scope>
    <source>
        <strain evidence="2 3">G-1-1-1</strain>
    </source>
</reference>
<gene>
    <name evidence="2" type="ORF">HHL09_13155</name>
</gene>
<dbReference type="Proteomes" id="UP000501812">
    <property type="component" value="Chromosome"/>
</dbReference>
<dbReference type="AlphaFoldDB" id="A0A858RJV9"/>